<feature type="domain" description="Winged helix-turn helix" evidence="2">
    <location>
        <begin position="110"/>
        <end position="167"/>
    </location>
</feature>
<dbReference type="InterPro" id="IPR012337">
    <property type="entry name" value="RNaseH-like_sf"/>
</dbReference>
<reference evidence="3 4" key="1">
    <citation type="journal article" date="2010" name="PLoS ONE">
        <title>The Waddlia genome: a window into chlamydial biology.</title>
        <authorList>
            <person name="Bertelli C."/>
            <person name="Collyn F."/>
            <person name="Croxatto A."/>
            <person name="Ruckert C."/>
            <person name="Polkinghorne A."/>
            <person name="Kebbi-Beghdadi C."/>
            <person name="Goesmann A."/>
            <person name="Vaughan L."/>
            <person name="Greub G."/>
        </authorList>
    </citation>
    <scope>NUCLEOTIDE SEQUENCE [LARGE SCALE GENOMIC DNA]</scope>
    <source>
        <strain evidence="4">ATCC VR-1470 / WSU 86-1044</strain>
    </source>
</reference>
<keyword evidence="4" id="KW-1185">Reference proteome</keyword>
<dbReference type="RefSeq" id="WP_013181326.1">
    <property type="nucleotide sequence ID" value="NC_014225.1"/>
</dbReference>
<dbReference type="SUPFAM" id="SSF53098">
    <property type="entry name" value="Ribonuclease H-like"/>
    <property type="match status" value="1"/>
</dbReference>
<organism evidence="3 4">
    <name type="scientific">Waddlia chondrophila (strain ATCC VR-1470 / WSU 86-1044)</name>
    <dbReference type="NCBI Taxonomy" id="716544"/>
    <lineage>
        <taxon>Bacteria</taxon>
        <taxon>Pseudomonadati</taxon>
        <taxon>Chlamydiota</taxon>
        <taxon>Chlamydiia</taxon>
        <taxon>Parachlamydiales</taxon>
        <taxon>Waddliaceae</taxon>
        <taxon>Waddlia</taxon>
    </lineage>
</organism>
<dbReference type="InterPro" id="IPR038717">
    <property type="entry name" value="Tc1-like_DDE_dom"/>
</dbReference>
<feature type="domain" description="Tc1-like transposase DDE" evidence="1">
    <location>
        <begin position="180"/>
        <end position="320"/>
    </location>
</feature>
<evidence type="ECO:0000259" key="1">
    <source>
        <dbReference type="Pfam" id="PF13358"/>
    </source>
</evidence>
<gene>
    <name evidence="3" type="ordered locus">wcw_0223</name>
</gene>
<sequence>MKILLVAKSTSQHAVSMQFLTKQEREQLQAQHRFERDQRICDRIKAILLYDKGWTFPEIAEALLLSEGAIRNHIKEYQSHKKLRPEGGGSMEKLSDSESSELEKHLLEYTYLHVTSIVAYVNVRFGHHYSIPGMTSWLKRHGFSYKKPKLVPGKADKDEQQKWIDAYAKFKANLPGDETICFTDGVHPTHNVQLGYGWIKKGVDKLIPANTGRSRLNLTGSIDILSYKVFLQEDKTLNADATIRFFQSLEQHYSGKTRIHVFCDNAPYYRNREVTKYLKNSKIQLHFLPPYSPNLNPIERLWKWMKETVVYNTYYSDFYEFRQAIFGFFRTLSGLDPGSTLGSCFRSRVGDRFRAMGAPATP</sequence>
<dbReference type="Pfam" id="PF13358">
    <property type="entry name" value="DDE_3"/>
    <property type="match status" value="1"/>
</dbReference>
<evidence type="ECO:0000313" key="4">
    <source>
        <dbReference type="Proteomes" id="UP000001505"/>
    </source>
</evidence>
<dbReference type="eggNOG" id="COG3415">
    <property type="taxonomic scope" value="Bacteria"/>
</dbReference>
<dbReference type="Pfam" id="PF13384">
    <property type="entry name" value="HTH_23"/>
    <property type="match status" value="1"/>
</dbReference>
<dbReference type="NCBIfam" id="NF033545">
    <property type="entry name" value="transpos_IS630"/>
    <property type="match status" value="1"/>
</dbReference>
<dbReference type="InterPro" id="IPR036397">
    <property type="entry name" value="RNaseH_sf"/>
</dbReference>
<dbReference type="GO" id="GO:0003676">
    <property type="term" value="F:nucleic acid binding"/>
    <property type="evidence" value="ECO:0007669"/>
    <property type="project" value="InterPro"/>
</dbReference>
<dbReference type="eggNOG" id="COG3335">
    <property type="taxonomic scope" value="Bacteria"/>
</dbReference>
<protein>
    <submittedName>
        <fullName evidence="3">Putative transposase</fullName>
    </submittedName>
</protein>
<dbReference type="Proteomes" id="UP000001505">
    <property type="component" value="Chromosome"/>
</dbReference>
<dbReference type="Pfam" id="PF13592">
    <property type="entry name" value="HTH_33"/>
    <property type="match status" value="1"/>
</dbReference>
<dbReference type="SUPFAM" id="SSF46689">
    <property type="entry name" value="Homeodomain-like"/>
    <property type="match status" value="1"/>
</dbReference>
<evidence type="ECO:0000259" key="2">
    <source>
        <dbReference type="Pfam" id="PF13592"/>
    </source>
</evidence>
<dbReference type="KEGG" id="wch:wcw_0223"/>
<dbReference type="STRING" id="716544.wcw_0223"/>
<dbReference type="HOGENOM" id="CLU_056788_0_3_0"/>
<dbReference type="InterPro" id="IPR025959">
    <property type="entry name" value="Winged_HTH_dom"/>
</dbReference>
<dbReference type="InterPro" id="IPR047655">
    <property type="entry name" value="Transpos_IS630-like"/>
</dbReference>
<dbReference type="AlphaFoldDB" id="D6YTY7"/>
<dbReference type="EMBL" id="CP001928">
    <property type="protein sequence ID" value="ADI37598.1"/>
    <property type="molecule type" value="Genomic_DNA"/>
</dbReference>
<dbReference type="Gene3D" id="3.30.420.10">
    <property type="entry name" value="Ribonuclease H-like superfamily/Ribonuclease H"/>
    <property type="match status" value="1"/>
</dbReference>
<evidence type="ECO:0000313" key="3">
    <source>
        <dbReference type="EMBL" id="ADI37598.1"/>
    </source>
</evidence>
<accession>D6YTY7</accession>
<dbReference type="InterPro" id="IPR009057">
    <property type="entry name" value="Homeodomain-like_sf"/>
</dbReference>
<name>D6YTY7_WADCW</name>
<proteinExistence type="predicted"/>